<dbReference type="Gene3D" id="3.40.395.10">
    <property type="entry name" value="Adenoviral Proteinase, Chain A"/>
    <property type="match status" value="1"/>
</dbReference>
<feature type="compositionally biased region" description="Polar residues" evidence="6">
    <location>
        <begin position="962"/>
        <end position="977"/>
    </location>
</feature>
<dbReference type="GO" id="GO:0005737">
    <property type="term" value="C:cytoplasm"/>
    <property type="evidence" value="ECO:0007669"/>
    <property type="project" value="TreeGrafter"/>
</dbReference>
<dbReference type="GO" id="GO:0005634">
    <property type="term" value="C:nucleus"/>
    <property type="evidence" value="ECO:0007669"/>
    <property type="project" value="TreeGrafter"/>
</dbReference>
<dbReference type="OrthoDB" id="442460at2759"/>
<keyword evidence="5" id="KW-0378">Hydrolase</keyword>
<feature type="compositionally biased region" description="Basic and acidic residues" evidence="6">
    <location>
        <begin position="1407"/>
        <end position="1425"/>
    </location>
</feature>
<evidence type="ECO:0000313" key="8">
    <source>
        <dbReference type="EMBL" id="UJO18692.1"/>
    </source>
</evidence>
<feature type="region of interest" description="Disordered" evidence="6">
    <location>
        <begin position="685"/>
        <end position="738"/>
    </location>
</feature>
<feature type="region of interest" description="Disordered" evidence="6">
    <location>
        <begin position="754"/>
        <end position="791"/>
    </location>
</feature>
<feature type="compositionally biased region" description="Polar residues" evidence="6">
    <location>
        <begin position="273"/>
        <end position="293"/>
    </location>
</feature>
<evidence type="ECO:0000259" key="7">
    <source>
        <dbReference type="PROSITE" id="PS50600"/>
    </source>
</evidence>
<feature type="region of interest" description="Disordered" evidence="6">
    <location>
        <begin position="1215"/>
        <end position="1337"/>
    </location>
</feature>
<dbReference type="GO" id="GO:0006508">
    <property type="term" value="P:proteolysis"/>
    <property type="evidence" value="ECO:0007669"/>
    <property type="project" value="UniProtKB-KW"/>
</dbReference>
<dbReference type="Proteomes" id="UP000756132">
    <property type="component" value="Chromosome 6"/>
</dbReference>
<feature type="compositionally biased region" description="Basic and acidic residues" evidence="6">
    <location>
        <begin position="755"/>
        <end position="771"/>
    </location>
</feature>
<protein>
    <submittedName>
        <fullName evidence="8">Sentrin-specific protease 7</fullName>
    </submittedName>
</protein>
<feature type="region of interest" description="Disordered" evidence="6">
    <location>
        <begin position="959"/>
        <end position="997"/>
    </location>
</feature>
<dbReference type="KEGG" id="ffu:CLAFUR5_07425"/>
<keyword evidence="9" id="KW-1185">Reference proteome</keyword>
<dbReference type="InterPro" id="IPR051947">
    <property type="entry name" value="Sentrin-specific_protease"/>
</dbReference>
<feature type="compositionally biased region" description="Acidic residues" evidence="6">
    <location>
        <begin position="178"/>
        <end position="188"/>
    </location>
</feature>
<comment type="similarity">
    <text evidence="1">Belongs to the peptidase C48 family.</text>
</comment>
<feature type="compositionally biased region" description="Basic and acidic residues" evidence="6">
    <location>
        <begin position="47"/>
        <end position="57"/>
    </location>
</feature>
<dbReference type="GeneID" id="71987303"/>
<dbReference type="InterPro" id="IPR003653">
    <property type="entry name" value="Peptidase_C48_C"/>
</dbReference>
<feature type="compositionally biased region" description="Pro residues" evidence="6">
    <location>
        <begin position="1223"/>
        <end position="1241"/>
    </location>
</feature>
<dbReference type="RefSeq" id="XP_047763058.1">
    <property type="nucleotide sequence ID" value="XM_047906573.1"/>
</dbReference>
<evidence type="ECO:0000256" key="3">
    <source>
        <dbReference type="ARBA" id="ARBA00022670"/>
    </source>
</evidence>
<reference evidence="8" key="2">
    <citation type="journal article" date="2022" name="Microb. Genom.">
        <title>A chromosome-scale genome assembly of the tomato pathogen Cladosporium fulvum reveals a compartmentalized genome architecture and the presence of a dispensable chromosome.</title>
        <authorList>
            <person name="Zaccaron A.Z."/>
            <person name="Chen L.H."/>
            <person name="Samaras A."/>
            <person name="Stergiopoulos I."/>
        </authorList>
    </citation>
    <scope>NUCLEOTIDE SEQUENCE</scope>
    <source>
        <strain evidence="8">Race5_Kim</strain>
    </source>
</reference>
<dbReference type="Pfam" id="PF02902">
    <property type="entry name" value="Peptidase_C48"/>
    <property type="match status" value="1"/>
</dbReference>
<feature type="region of interest" description="Disordered" evidence="6">
    <location>
        <begin position="44"/>
        <end position="332"/>
    </location>
</feature>
<feature type="compositionally biased region" description="Polar residues" evidence="6">
    <location>
        <begin position="500"/>
        <end position="530"/>
    </location>
</feature>
<evidence type="ECO:0000256" key="1">
    <source>
        <dbReference type="ARBA" id="ARBA00005234"/>
    </source>
</evidence>
<feature type="compositionally biased region" description="Polar residues" evidence="6">
    <location>
        <begin position="1257"/>
        <end position="1267"/>
    </location>
</feature>
<feature type="region of interest" description="Disordered" evidence="6">
    <location>
        <begin position="1007"/>
        <end position="1026"/>
    </location>
</feature>
<organism evidence="8 9">
    <name type="scientific">Passalora fulva</name>
    <name type="common">Tomato leaf mold</name>
    <name type="synonym">Cladosporium fulvum</name>
    <dbReference type="NCBI Taxonomy" id="5499"/>
    <lineage>
        <taxon>Eukaryota</taxon>
        <taxon>Fungi</taxon>
        <taxon>Dikarya</taxon>
        <taxon>Ascomycota</taxon>
        <taxon>Pezizomycotina</taxon>
        <taxon>Dothideomycetes</taxon>
        <taxon>Dothideomycetidae</taxon>
        <taxon>Mycosphaerellales</taxon>
        <taxon>Mycosphaerellaceae</taxon>
        <taxon>Fulvia</taxon>
    </lineage>
</organism>
<dbReference type="PROSITE" id="PS50600">
    <property type="entry name" value="ULP_PROTEASE"/>
    <property type="match status" value="1"/>
</dbReference>
<feature type="compositionally biased region" description="Polar residues" evidence="6">
    <location>
        <begin position="443"/>
        <end position="464"/>
    </location>
</feature>
<name>A0A9Q8PA54_PASFU</name>
<feature type="region of interest" description="Disordered" evidence="6">
    <location>
        <begin position="1367"/>
        <end position="1425"/>
    </location>
</feature>
<feature type="compositionally biased region" description="Basic and acidic residues" evidence="6">
    <location>
        <begin position="402"/>
        <end position="411"/>
    </location>
</feature>
<evidence type="ECO:0000313" key="9">
    <source>
        <dbReference type="Proteomes" id="UP000756132"/>
    </source>
</evidence>
<feature type="compositionally biased region" description="Polar residues" evidence="6">
    <location>
        <begin position="308"/>
        <end position="323"/>
    </location>
</feature>
<dbReference type="SUPFAM" id="SSF54001">
    <property type="entry name" value="Cysteine proteinases"/>
    <property type="match status" value="1"/>
</dbReference>
<dbReference type="InterPro" id="IPR038765">
    <property type="entry name" value="Papain-like_cys_pep_sf"/>
</dbReference>
<dbReference type="GO" id="GO:0070139">
    <property type="term" value="F:SUMO-specific endopeptidase activity"/>
    <property type="evidence" value="ECO:0007669"/>
    <property type="project" value="TreeGrafter"/>
</dbReference>
<sequence length="1425" mass="156255">MGWYKDFKESFWPDAKDTEQSTTNAAAARGRAVDAFMAAEAALGGKRAREADGEARGGKKVKQSGSEEDDNLTANYTRHPEARSIAIPGGGQLPVDTDWGGKPGASQASAKMPPVRGGRGLRYMNTLGDSAPQAAKHPGIFGQYAANHPRTGRPQQATTRTQPGSARNGIAPRSSAVEDAEDPIEDDTASQQSARKKRKIAGGKAHTTVDLTDDDDATPTPLGRQKYDRRGSGGSQVSNVSKKSKNRTPWAPTERQAVDSFVKVKPGEVKNALTATNLRSPSEMQQAASSQLKANEGSAITIDDEDSAQTNGNAVDSTHSGPNEVNPRKKLSIDLTAGFGEVDAAVHRRQQALRKPQQQPIKQPPRPRTDADIKGVNDIMSAAMSNKSKSVKNNQPRPTARRSREQSHDTNDGSSNHYSRPASRQGPPDSTSLQKKFIRDDSNAPTSKRQTATQRMQTSSQTSPKRTDQTPHEDSVDELECPPTVRGSASRQVSPVKPSPAQSHTNGQSSSGQFSPSNIKPTNFKGSNVNGLPLPAFSQPQTSDVESLQDGADDGVRIPIKGIFCKAICSDVKGLELVWDDSENAFFVLAGKQRQRAPRDNQPITISQRELSQWNHTRDDTAVYLKGSATPFSTGSIVLDFKDLDGLHDCFNTLHSDALSVRTLSQTIMEKLFKKQHNEQVIANEREKSLGRSAPVIPNQNLGRKAQARPRQDDDEQIVYEPSAPPPKQFSRPAGARERMQIDEAETLAQALDNDGYHNVRQDHQNDKTSRFFENGGTSGTRRSTRQAKPIQYEERAPSPMVEKWTKIHKPEPWAHPVLYPPEGAKRVTVEFHDLGRLDEEEWLNDNLINYELKHIENQMDPKHRQLVHFFNTFFFTSVSTNGSKRGFNYDAVKRWTKNIDIFTKPYVVVPISENLHWFVIVICNLHNLPRKFAAVEEEVTMEDFASDEVVDSDAAAVKNGSPLSENNHPQSRQSPETAAVQAVSPPPAVAQDGQEDGQAIAEAIAADENTDGPAGETFTFDDDGKVTDTQQLTAPEEDRQSSRPSTATSKKSKKKGPGPRKFDPEQPILIALDSFGNGRTPEMKVVKQWIAAEAKEKRGMEVDLQKLQGMNARGLPVQRNFSDCGVYLAGYIHEFAKDPQTFITKAILREMEQEDLFADFNPVKKRDDMRERLLQLHEEQERERSARKKAKFAAKHGVAPQVAKVADVGKIEAAAAKSPAPKSSPAPAKSPVPKSSPPPLMGDSDKLMPKDGTVAAQMQQEMSSATAAGEDELPYSPPRALGAKADSDEPSDPLPSGDREPFDDEDEEMLDDREEVVPGNFRFPSPSERPSTNVFTQDLPVAPAAATVSAAPPETSQASSLLDGILAYAPPSDHQQEAEEKTIINLDEDDDEEQPSQQLEPVIPDSQEKENHLVAGRKEDPFEF</sequence>
<feature type="region of interest" description="Disordered" evidence="6">
    <location>
        <begin position="1032"/>
        <end position="1067"/>
    </location>
</feature>
<feature type="domain" description="Ubiquitin-like protease family profile" evidence="7">
    <location>
        <begin position="828"/>
        <end position="1136"/>
    </location>
</feature>
<keyword evidence="4" id="KW-0833">Ubl conjugation pathway</keyword>
<dbReference type="EMBL" id="CP090168">
    <property type="protein sequence ID" value="UJO18692.1"/>
    <property type="molecule type" value="Genomic_DNA"/>
</dbReference>
<keyword evidence="2" id="KW-0597">Phosphoprotein</keyword>
<gene>
    <name evidence="8" type="ORF">CLAFUR5_07425</name>
</gene>
<evidence type="ECO:0000256" key="6">
    <source>
        <dbReference type="SAM" id="MobiDB-lite"/>
    </source>
</evidence>
<feature type="compositionally biased region" description="Polar residues" evidence="6">
    <location>
        <begin position="153"/>
        <end position="165"/>
    </location>
</feature>
<proteinExistence type="inferred from homology"/>
<evidence type="ECO:0000256" key="5">
    <source>
        <dbReference type="ARBA" id="ARBA00022801"/>
    </source>
</evidence>
<evidence type="ECO:0000256" key="4">
    <source>
        <dbReference type="ARBA" id="ARBA00022786"/>
    </source>
</evidence>
<feature type="compositionally biased region" description="Acidic residues" evidence="6">
    <location>
        <begin position="1302"/>
        <end position="1315"/>
    </location>
</feature>
<dbReference type="PANTHER" id="PTHR46896:SF3">
    <property type="entry name" value="FI06413P-RELATED"/>
    <property type="match status" value="1"/>
</dbReference>
<evidence type="ECO:0000256" key="2">
    <source>
        <dbReference type="ARBA" id="ARBA00022553"/>
    </source>
</evidence>
<dbReference type="GO" id="GO:0016926">
    <property type="term" value="P:protein desumoylation"/>
    <property type="evidence" value="ECO:0007669"/>
    <property type="project" value="TreeGrafter"/>
</dbReference>
<feature type="compositionally biased region" description="Basic and acidic residues" evidence="6">
    <location>
        <begin position="465"/>
        <end position="474"/>
    </location>
</feature>
<accession>A0A9Q8PA54</accession>
<feature type="region of interest" description="Disordered" evidence="6">
    <location>
        <begin position="346"/>
        <end position="550"/>
    </location>
</feature>
<dbReference type="PANTHER" id="PTHR46896">
    <property type="entry name" value="SENTRIN-SPECIFIC PROTEASE"/>
    <property type="match status" value="1"/>
</dbReference>
<keyword evidence="3 8" id="KW-0645">Protease</keyword>
<feature type="compositionally biased region" description="Polar residues" evidence="6">
    <location>
        <begin position="383"/>
        <end position="397"/>
    </location>
</feature>
<reference evidence="8" key="1">
    <citation type="submission" date="2021-12" db="EMBL/GenBank/DDBJ databases">
        <authorList>
            <person name="Zaccaron A."/>
            <person name="Stergiopoulos I."/>
        </authorList>
    </citation>
    <scope>NUCLEOTIDE SEQUENCE</scope>
    <source>
        <strain evidence="8">Race5_Kim</strain>
    </source>
</reference>